<name>A0A7J7YAF1_PIPKU</name>
<evidence type="ECO:0000313" key="1">
    <source>
        <dbReference type="EMBL" id="KAF6358470.1"/>
    </source>
</evidence>
<dbReference type="AlphaFoldDB" id="A0A7J7YAF1"/>
<reference evidence="1 2" key="1">
    <citation type="journal article" date="2020" name="Nature">
        <title>Six reference-quality genomes reveal evolution of bat adaptations.</title>
        <authorList>
            <person name="Jebb D."/>
            <person name="Huang Z."/>
            <person name="Pippel M."/>
            <person name="Hughes G.M."/>
            <person name="Lavrichenko K."/>
            <person name="Devanna P."/>
            <person name="Winkler S."/>
            <person name="Jermiin L.S."/>
            <person name="Skirmuntt E.C."/>
            <person name="Katzourakis A."/>
            <person name="Burkitt-Gray L."/>
            <person name="Ray D.A."/>
            <person name="Sullivan K.A.M."/>
            <person name="Roscito J.G."/>
            <person name="Kirilenko B.M."/>
            <person name="Davalos L.M."/>
            <person name="Corthals A.P."/>
            <person name="Power M.L."/>
            <person name="Jones G."/>
            <person name="Ransome R.D."/>
            <person name="Dechmann D.K.N."/>
            <person name="Locatelli A.G."/>
            <person name="Puechmaille S.J."/>
            <person name="Fedrigo O."/>
            <person name="Jarvis E.D."/>
            <person name="Hiller M."/>
            <person name="Vernes S.C."/>
            <person name="Myers E.W."/>
            <person name="Teeling E.C."/>
        </authorList>
    </citation>
    <scope>NUCLEOTIDE SEQUENCE [LARGE SCALE GENOMIC DNA]</scope>
    <source>
        <strain evidence="1">MPipKuh1</strain>
        <tissue evidence="1">Flight muscle</tissue>
    </source>
</reference>
<keyword evidence="2" id="KW-1185">Reference proteome</keyword>
<organism evidence="1 2">
    <name type="scientific">Pipistrellus kuhlii</name>
    <name type="common">Kuhl's pipistrelle</name>
    <dbReference type="NCBI Taxonomy" id="59472"/>
    <lineage>
        <taxon>Eukaryota</taxon>
        <taxon>Metazoa</taxon>
        <taxon>Chordata</taxon>
        <taxon>Craniata</taxon>
        <taxon>Vertebrata</taxon>
        <taxon>Euteleostomi</taxon>
        <taxon>Mammalia</taxon>
        <taxon>Eutheria</taxon>
        <taxon>Laurasiatheria</taxon>
        <taxon>Chiroptera</taxon>
        <taxon>Yangochiroptera</taxon>
        <taxon>Vespertilionidae</taxon>
        <taxon>Pipistrellus</taxon>
    </lineage>
</organism>
<sequence>MGHLPLLWVQPFCYGVMVNLHIPSLLDRIPVLFLKKKVMDFAVVTIHIIPLQKCRLSLQRLLGGAHIPNVPHAGSGRRSPFPHTGTWPLGKRDLQASCQWWPPGSQAPKNNGGLKNISTLVTQRWTRWRK</sequence>
<comment type="caution">
    <text evidence="1">The sequence shown here is derived from an EMBL/GenBank/DDBJ whole genome shotgun (WGS) entry which is preliminary data.</text>
</comment>
<dbReference type="Proteomes" id="UP000558488">
    <property type="component" value="Unassembled WGS sequence"/>
</dbReference>
<accession>A0A7J7YAF1</accession>
<dbReference type="EMBL" id="JACAGB010000006">
    <property type="protein sequence ID" value="KAF6358470.1"/>
    <property type="molecule type" value="Genomic_DNA"/>
</dbReference>
<proteinExistence type="predicted"/>
<protein>
    <submittedName>
        <fullName evidence="1">Uncharacterized protein</fullName>
    </submittedName>
</protein>
<evidence type="ECO:0000313" key="2">
    <source>
        <dbReference type="Proteomes" id="UP000558488"/>
    </source>
</evidence>
<gene>
    <name evidence="1" type="ORF">mPipKuh1_010297</name>
</gene>